<dbReference type="EMBL" id="QGNW01000421">
    <property type="protein sequence ID" value="RVW72163.1"/>
    <property type="molecule type" value="Genomic_DNA"/>
</dbReference>
<evidence type="ECO:0000313" key="1">
    <source>
        <dbReference type="EMBL" id="RVW72163.1"/>
    </source>
</evidence>
<sequence length="226" mass="25274">MWSHANGHFCKVEAQLIFLKKESQNYTSRCATEAKKLVEDVEIETHNVDIVEREVADVLETSKLKLQEAIKQNEEEIQMCAWELYALVDSVSKYKEHMASKISEMKCNLSETAGAVSDSYKGSFNLPYGNIKMSLGLTMEHGMDLKVNLINYLWQTALDKGKNLEQMVDGVLSAEDVNHGSEFVESVASQMNELTVTPPSESIECLNPGGAAPDIDKRIRALKKKV</sequence>
<dbReference type="Proteomes" id="UP000288805">
    <property type="component" value="Unassembled WGS sequence"/>
</dbReference>
<dbReference type="AlphaFoldDB" id="A0A438GIX0"/>
<proteinExistence type="predicted"/>
<name>A0A438GIX0_VITVI</name>
<dbReference type="PANTHER" id="PTHR46681">
    <property type="entry name" value="KINETOCHORE PROTEIN NDC80 HOMOLOG"/>
    <property type="match status" value="1"/>
</dbReference>
<organism evidence="1 2">
    <name type="scientific">Vitis vinifera</name>
    <name type="common">Grape</name>
    <dbReference type="NCBI Taxonomy" id="29760"/>
    <lineage>
        <taxon>Eukaryota</taxon>
        <taxon>Viridiplantae</taxon>
        <taxon>Streptophyta</taxon>
        <taxon>Embryophyta</taxon>
        <taxon>Tracheophyta</taxon>
        <taxon>Spermatophyta</taxon>
        <taxon>Magnoliopsida</taxon>
        <taxon>eudicotyledons</taxon>
        <taxon>Gunneridae</taxon>
        <taxon>Pentapetalae</taxon>
        <taxon>rosids</taxon>
        <taxon>Vitales</taxon>
        <taxon>Vitaceae</taxon>
        <taxon>Viteae</taxon>
        <taxon>Vitis</taxon>
    </lineage>
</organism>
<reference evidence="1 2" key="1">
    <citation type="journal article" date="2018" name="PLoS Genet.">
        <title>Population sequencing reveals clonal diversity and ancestral inbreeding in the grapevine cultivar Chardonnay.</title>
        <authorList>
            <person name="Roach M.J."/>
            <person name="Johnson D.L."/>
            <person name="Bohlmann J."/>
            <person name="van Vuuren H.J."/>
            <person name="Jones S.J."/>
            <person name="Pretorius I.S."/>
            <person name="Schmidt S.A."/>
            <person name="Borneman A.R."/>
        </authorList>
    </citation>
    <scope>NUCLEOTIDE SEQUENCE [LARGE SCALE GENOMIC DNA]</scope>
    <source>
        <strain evidence="2">cv. Chardonnay</strain>
        <tissue evidence="1">Leaf</tissue>
    </source>
</reference>
<dbReference type="InterPro" id="IPR055307">
    <property type="entry name" value="NDC80_plants"/>
</dbReference>
<gene>
    <name evidence="1" type="ORF">CK203_061816</name>
</gene>
<comment type="caution">
    <text evidence="1">The sequence shown here is derived from an EMBL/GenBank/DDBJ whole genome shotgun (WGS) entry which is preliminary data.</text>
</comment>
<accession>A0A438GIX0</accession>
<protein>
    <submittedName>
        <fullName evidence="1">Uncharacterized protein</fullName>
    </submittedName>
</protein>
<dbReference type="PANTHER" id="PTHR46681:SF1">
    <property type="entry name" value="KINETOCHORE PROTEIN NDC80 HOMOLOG"/>
    <property type="match status" value="1"/>
</dbReference>
<evidence type="ECO:0000313" key="2">
    <source>
        <dbReference type="Proteomes" id="UP000288805"/>
    </source>
</evidence>